<dbReference type="AlphaFoldDB" id="A0A4R5A7W8"/>
<organism evidence="1 2">
    <name type="scientific">Jiangella aurantiaca</name>
    <dbReference type="NCBI Taxonomy" id="2530373"/>
    <lineage>
        <taxon>Bacteria</taxon>
        <taxon>Bacillati</taxon>
        <taxon>Actinomycetota</taxon>
        <taxon>Actinomycetes</taxon>
        <taxon>Jiangellales</taxon>
        <taxon>Jiangellaceae</taxon>
        <taxon>Jiangella</taxon>
    </lineage>
</organism>
<dbReference type="Proteomes" id="UP000295217">
    <property type="component" value="Unassembled WGS sequence"/>
</dbReference>
<reference evidence="1 2" key="1">
    <citation type="submission" date="2019-02" db="EMBL/GenBank/DDBJ databases">
        <title>Draft genome sequences of novel Actinobacteria.</title>
        <authorList>
            <person name="Sahin N."/>
            <person name="Ay H."/>
            <person name="Saygin H."/>
        </authorList>
    </citation>
    <scope>NUCLEOTIDE SEQUENCE [LARGE SCALE GENOMIC DNA]</scope>
    <source>
        <strain evidence="1 2">8K307</strain>
    </source>
</reference>
<proteinExistence type="predicted"/>
<gene>
    <name evidence="1" type="ORF">E1262_20865</name>
</gene>
<sequence length="67" mass="7381">MIETIRREQGASLRDVVNEALRRGLTQAKPSRRRAFATRTVTLGRPSLPNVDDVADVLDQVEGGSHP</sequence>
<keyword evidence="2" id="KW-1185">Reference proteome</keyword>
<evidence type="ECO:0000313" key="2">
    <source>
        <dbReference type="Proteomes" id="UP000295217"/>
    </source>
</evidence>
<name>A0A4R5A7W8_9ACTN</name>
<dbReference type="OrthoDB" id="9813767at2"/>
<accession>A0A4R5A7W8</accession>
<protein>
    <submittedName>
        <fullName evidence="1">Uncharacterized protein</fullName>
    </submittedName>
</protein>
<dbReference type="RefSeq" id="WP_132105152.1">
    <property type="nucleotide sequence ID" value="NZ_SMLB01000034.1"/>
</dbReference>
<dbReference type="EMBL" id="SMLB01000034">
    <property type="protein sequence ID" value="TDD66929.1"/>
    <property type="molecule type" value="Genomic_DNA"/>
</dbReference>
<evidence type="ECO:0000313" key="1">
    <source>
        <dbReference type="EMBL" id="TDD66929.1"/>
    </source>
</evidence>
<comment type="caution">
    <text evidence="1">The sequence shown here is derived from an EMBL/GenBank/DDBJ whole genome shotgun (WGS) entry which is preliminary data.</text>
</comment>